<proteinExistence type="inferred from homology"/>
<dbReference type="Proteomes" id="UP000078368">
    <property type="component" value="Unassembled WGS sequence"/>
</dbReference>
<dbReference type="EMBL" id="LVZK01000001">
    <property type="protein sequence ID" value="OAP86902.1"/>
    <property type="molecule type" value="Genomic_DNA"/>
</dbReference>
<dbReference type="SUPFAM" id="SSF53448">
    <property type="entry name" value="Nucleotide-diphospho-sugar transferases"/>
    <property type="match status" value="1"/>
</dbReference>
<name>A0A179B5D5_9ACTO</name>
<accession>A0A179B5D5</accession>
<dbReference type="CDD" id="cd06442">
    <property type="entry name" value="DPM1_like"/>
    <property type="match status" value="1"/>
</dbReference>
<feature type="domain" description="Glycosyltransferase 2-like" evidence="4">
    <location>
        <begin position="5"/>
        <end position="171"/>
    </location>
</feature>
<gene>
    <name evidence="5" type="ORF">A4H34_07275</name>
</gene>
<dbReference type="FunFam" id="3.90.550.10:FF:000122">
    <property type="entry name" value="Dolichol-phosphate mannosyltransferase subunit 1"/>
    <property type="match status" value="1"/>
</dbReference>
<sequence length="254" mass="27787">MKVVVIIPTYNEIESLKPIVGRVRAAVPEADVLVVDDNSPDGTGDLADELASADSHVLVLHRAGKEGLGKAYIAAFSWATDKEYTHVVQMDADGSHRPEQLPLLLERAAMSDRPDLVIGSRYVRGGELEGWPKSREILSRAGNFYIKAWLGLPASDVTAGFRVYRVAFLRRLDLSSVESAGYFFQTDMTDKVHQLGGSIVEMPISFAQREAGESKLSAGIFTESLKRTTSMGAKRRGRQLAGLARRAADKLRGK</sequence>
<evidence type="ECO:0000256" key="2">
    <source>
        <dbReference type="ARBA" id="ARBA00022676"/>
    </source>
</evidence>
<evidence type="ECO:0000256" key="3">
    <source>
        <dbReference type="ARBA" id="ARBA00022679"/>
    </source>
</evidence>
<evidence type="ECO:0000313" key="6">
    <source>
        <dbReference type="Proteomes" id="UP000078368"/>
    </source>
</evidence>
<comment type="similarity">
    <text evidence="1">Belongs to the glycosyltransferase 2 family.</text>
</comment>
<evidence type="ECO:0000259" key="4">
    <source>
        <dbReference type="Pfam" id="PF00535"/>
    </source>
</evidence>
<dbReference type="InterPro" id="IPR001173">
    <property type="entry name" value="Glyco_trans_2-like"/>
</dbReference>
<dbReference type="InterPro" id="IPR029044">
    <property type="entry name" value="Nucleotide-diphossugar_trans"/>
</dbReference>
<protein>
    <submittedName>
        <fullName evidence="5">Polyprenol monophosphomannose synthase</fullName>
    </submittedName>
</protein>
<dbReference type="GO" id="GO:0016020">
    <property type="term" value="C:membrane"/>
    <property type="evidence" value="ECO:0007669"/>
    <property type="project" value="GOC"/>
</dbReference>
<dbReference type="AlphaFoldDB" id="A0A179B5D5"/>
<keyword evidence="2" id="KW-0328">Glycosyltransferase</keyword>
<dbReference type="OrthoDB" id="9810303at2"/>
<dbReference type="InterPro" id="IPR039528">
    <property type="entry name" value="DPM1-like"/>
</dbReference>
<dbReference type="PANTHER" id="PTHR43398:SF1">
    <property type="entry name" value="DOLICHOL-PHOSPHATE MANNOSYLTRANSFERASE SUBUNIT 1"/>
    <property type="match status" value="1"/>
</dbReference>
<dbReference type="STRING" id="1823756.A4H34_07275"/>
<reference evidence="5 6" key="1">
    <citation type="submission" date="2016-04" db="EMBL/GenBank/DDBJ databases">
        <title>Peptidophaga gingivicola gen. nov., sp. nov., isolated from human subgingival plaque.</title>
        <authorList>
            <person name="Beall C.J."/>
            <person name="Mokrzan E.M."/>
            <person name="Griffen A.L."/>
            <person name="Leys E.J."/>
        </authorList>
    </citation>
    <scope>NUCLEOTIDE SEQUENCE [LARGE SCALE GENOMIC DNA]</scope>
    <source>
        <strain evidence="5 6">BA112</strain>
    </source>
</reference>
<organism evidence="5 6">
    <name type="scientific">Peptidiphaga gingivicola</name>
    <dbReference type="NCBI Taxonomy" id="2741497"/>
    <lineage>
        <taxon>Bacteria</taxon>
        <taxon>Bacillati</taxon>
        <taxon>Actinomycetota</taxon>
        <taxon>Actinomycetes</taxon>
        <taxon>Actinomycetales</taxon>
        <taxon>Actinomycetaceae</taxon>
        <taxon>Peptidiphaga</taxon>
    </lineage>
</organism>
<dbReference type="GO" id="GO:0004582">
    <property type="term" value="F:dolichyl-phosphate beta-D-mannosyltransferase activity"/>
    <property type="evidence" value="ECO:0007669"/>
    <property type="project" value="InterPro"/>
</dbReference>
<dbReference type="RefSeq" id="WP_009198744.1">
    <property type="nucleotide sequence ID" value="NZ_LVZK01000001.1"/>
</dbReference>
<evidence type="ECO:0000313" key="5">
    <source>
        <dbReference type="EMBL" id="OAP86902.1"/>
    </source>
</evidence>
<dbReference type="PANTHER" id="PTHR43398">
    <property type="entry name" value="DOLICHOL-PHOSPHATE MANNOSYLTRANSFERASE SUBUNIT 1"/>
    <property type="match status" value="1"/>
</dbReference>
<dbReference type="Gene3D" id="3.90.550.10">
    <property type="entry name" value="Spore Coat Polysaccharide Biosynthesis Protein SpsA, Chain A"/>
    <property type="match status" value="1"/>
</dbReference>
<keyword evidence="6" id="KW-1185">Reference proteome</keyword>
<dbReference type="GO" id="GO:0009247">
    <property type="term" value="P:glycolipid biosynthetic process"/>
    <property type="evidence" value="ECO:0007669"/>
    <property type="project" value="TreeGrafter"/>
</dbReference>
<dbReference type="Pfam" id="PF00535">
    <property type="entry name" value="Glycos_transf_2"/>
    <property type="match status" value="1"/>
</dbReference>
<evidence type="ECO:0000256" key="1">
    <source>
        <dbReference type="ARBA" id="ARBA00006739"/>
    </source>
</evidence>
<comment type="caution">
    <text evidence="5">The sequence shown here is derived from an EMBL/GenBank/DDBJ whole genome shotgun (WGS) entry which is preliminary data.</text>
</comment>
<keyword evidence="3" id="KW-0808">Transferase</keyword>